<dbReference type="SUPFAM" id="SSF50494">
    <property type="entry name" value="Trypsin-like serine proteases"/>
    <property type="match status" value="1"/>
</dbReference>
<evidence type="ECO:0000256" key="8">
    <source>
        <dbReference type="ARBA" id="ARBA00023157"/>
    </source>
</evidence>
<dbReference type="SMART" id="SM00020">
    <property type="entry name" value="Tryp_SPc"/>
    <property type="match status" value="1"/>
</dbReference>
<dbReference type="Proteomes" id="UP000694405">
    <property type="component" value="Chromosome 19"/>
</dbReference>
<dbReference type="InterPro" id="IPR043504">
    <property type="entry name" value="Peptidase_S1_PA_chymotrypsin"/>
</dbReference>
<evidence type="ECO:0000313" key="9">
    <source>
        <dbReference type="Ensembl" id="ENSMUNP00000002155.2"/>
    </source>
</evidence>
<evidence type="ECO:0000313" key="10">
    <source>
        <dbReference type="Proteomes" id="UP000694405"/>
    </source>
</evidence>
<accession>A0A8V5HEI4</accession>
<organism evidence="9 10">
    <name type="scientific">Melopsittacus undulatus</name>
    <name type="common">Budgerigar</name>
    <name type="synonym">Psittacus undulatus</name>
    <dbReference type="NCBI Taxonomy" id="13146"/>
    <lineage>
        <taxon>Eukaryota</taxon>
        <taxon>Metazoa</taxon>
        <taxon>Chordata</taxon>
        <taxon>Craniata</taxon>
        <taxon>Vertebrata</taxon>
        <taxon>Euteleostomi</taxon>
        <taxon>Archelosauria</taxon>
        <taxon>Archosauria</taxon>
        <taxon>Dinosauria</taxon>
        <taxon>Saurischia</taxon>
        <taxon>Theropoda</taxon>
        <taxon>Coelurosauria</taxon>
        <taxon>Aves</taxon>
        <taxon>Neognathae</taxon>
        <taxon>Neoaves</taxon>
        <taxon>Telluraves</taxon>
        <taxon>Australaves</taxon>
        <taxon>Psittaciformes</taxon>
        <taxon>Psittaculidae</taxon>
        <taxon>Melopsittacus</taxon>
    </lineage>
</organism>
<dbReference type="InterPro" id="IPR018114">
    <property type="entry name" value="TRYPSIN_HIS"/>
</dbReference>
<dbReference type="PROSITE" id="PS00134">
    <property type="entry name" value="TRYPSIN_HIS"/>
    <property type="match status" value="1"/>
</dbReference>
<dbReference type="InterPro" id="IPR009003">
    <property type="entry name" value="Peptidase_S1_PA"/>
</dbReference>
<keyword evidence="10" id="KW-1185">Reference proteome</keyword>
<dbReference type="PANTHER" id="PTHR24271:SF54">
    <property type="entry name" value="COMPLEMENT FACTOR D"/>
    <property type="match status" value="1"/>
</dbReference>
<reference evidence="9" key="1">
    <citation type="submission" date="2020-03" db="EMBL/GenBank/DDBJ databases">
        <title>Melopsittacus undulatus (budgerigar) genome, bMelUnd1, maternal haplotype with Z.</title>
        <authorList>
            <person name="Gedman G."/>
            <person name="Mountcastle J."/>
            <person name="Haase B."/>
            <person name="Formenti G."/>
            <person name="Wright T."/>
            <person name="Apodaca J."/>
            <person name="Pelan S."/>
            <person name="Chow W."/>
            <person name="Rhie A."/>
            <person name="Howe K."/>
            <person name="Fedrigo O."/>
            <person name="Jarvis E.D."/>
        </authorList>
    </citation>
    <scope>NUCLEOTIDE SEQUENCE [LARGE SCALE GENOMIC DNA]</scope>
</reference>
<dbReference type="AlphaFoldDB" id="A0A8C6ISI0"/>
<evidence type="ECO:0000256" key="1">
    <source>
        <dbReference type="ARBA" id="ARBA00004613"/>
    </source>
</evidence>
<evidence type="ECO:0000256" key="5">
    <source>
        <dbReference type="ARBA" id="ARBA00022801"/>
    </source>
</evidence>
<reference evidence="9" key="2">
    <citation type="submission" date="2025-08" db="UniProtKB">
        <authorList>
            <consortium name="Ensembl"/>
        </authorList>
    </citation>
    <scope>IDENTIFICATION</scope>
</reference>
<dbReference type="InterPro" id="IPR001314">
    <property type="entry name" value="Peptidase_S1A"/>
</dbReference>
<dbReference type="FunFam" id="2.40.10.10:FF:000014">
    <property type="entry name" value="Complement factor D"/>
    <property type="match status" value="1"/>
</dbReference>
<keyword evidence="3" id="KW-0645">Protease</keyword>
<evidence type="ECO:0000256" key="4">
    <source>
        <dbReference type="ARBA" id="ARBA00022729"/>
    </source>
</evidence>
<dbReference type="PROSITE" id="PS00135">
    <property type="entry name" value="TRYPSIN_SER"/>
    <property type="match status" value="1"/>
</dbReference>
<accession>A0A8C6ISI0</accession>
<dbReference type="InterPro" id="IPR033116">
    <property type="entry name" value="TRYPSIN_SER"/>
</dbReference>
<dbReference type="PROSITE" id="PS50240">
    <property type="entry name" value="TRYPSIN_DOM"/>
    <property type="match status" value="1"/>
</dbReference>
<protein>
    <submittedName>
        <fullName evidence="9">Uncharacterized protein</fullName>
    </submittedName>
</protein>
<keyword evidence="8" id="KW-1015">Disulfide bond</keyword>
<keyword evidence="7" id="KW-0865">Zymogen</keyword>
<keyword evidence="4" id="KW-0732">Signal</keyword>
<proteinExistence type="predicted"/>
<name>A0A8C6ISI0_MELUD</name>
<keyword evidence="6" id="KW-0720">Serine protease</keyword>
<evidence type="ECO:0000256" key="3">
    <source>
        <dbReference type="ARBA" id="ARBA00022670"/>
    </source>
</evidence>
<dbReference type="Gene3D" id="2.40.10.10">
    <property type="entry name" value="Trypsin-like serine proteases"/>
    <property type="match status" value="2"/>
</dbReference>
<evidence type="ECO:0000256" key="7">
    <source>
        <dbReference type="ARBA" id="ARBA00023145"/>
    </source>
</evidence>
<dbReference type="PANTHER" id="PTHR24271">
    <property type="entry name" value="KALLIKREIN-RELATED"/>
    <property type="match status" value="1"/>
</dbReference>
<gene>
    <name evidence="9" type="primary">LOC101869195</name>
</gene>
<dbReference type="PRINTS" id="PR00722">
    <property type="entry name" value="CHYMOTRYPSIN"/>
</dbReference>
<keyword evidence="5" id="KW-0378">Hydrolase</keyword>
<keyword evidence="2" id="KW-0964">Secreted</keyword>
<sequence>MLAPEPRPWAPPSTQRPSGCGSLLWAAWQPRGRILGGYEAKPHLRPYMASLQLDGQHICGGFLIAKQWVLSAAHCTEETLHSLPEPHKRLYRVRAQIPHPGSNIHNNKDDLLLLQLEEEAELNAHVQVLPVQREDRDVAPDTVCEVAGWGTINHSGRRPDKLYQLERPVLSRDVCNHRTRHDHTITEKMMCTDSRRKDTCKGDSGGPLVCNGVAEGVVTAGSRVCGNYKKPAIYTRIAPYTAWIDGVIAAGAAP</sequence>
<dbReference type="Pfam" id="PF00089">
    <property type="entry name" value="Trypsin"/>
    <property type="match status" value="1"/>
</dbReference>
<evidence type="ECO:0000256" key="2">
    <source>
        <dbReference type="ARBA" id="ARBA00022525"/>
    </source>
</evidence>
<reference evidence="9" key="3">
    <citation type="submission" date="2025-09" db="UniProtKB">
        <authorList>
            <consortium name="Ensembl"/>
        </authorList>
    </citation>
    <scope>IDENTIFICATION</scope>
</reference>
<comment type="subcellular location">
    <subcellularLocation>
        <location evidence="1">Secreted</location>
    </subcellularLocation>
</comment>
<dbReference type="InterPro" id="IPR001254">
    <property type="entry name" value="Trypsin_dom"/>
</dbReference>
<dbReference type="GO" id="GO:0005576">
    <property type="term" value="C:extracellular region"/>
    <property type="evidence" value="ECO:0007669"/>
    <property type="project" value="UniProtKB-SubCell"/>
</dbReference>
<dbReference type="CDD" id="cd00190">
    <property type="entry name" value="Tryp_SPc"/>
    <property type="match status" value="1"/>
</dbReference>
<dbReference type="GO" id="GO:0006508">
    <property type="term" value="P:proteolysis"/>
    <property type="evidence" value="ECO:0007669"/>
    <property type="project" value="UniProtKB-KW"/>
</dbReference>
<dbReference type="Ensembl" id="ENSMUNT00000002558.2">
    <property type="protein sequence ID" value="ENSMUNP00000002155.2"/>
    <property type="gene ID" value="ENSMUNG00000001916.2"/>
</dbReference>
<dbReference type="GO" id="GO:0004252">
    <property type="term" value="F:serine-type endopeptidase activity"/>
    <property type="evidence" value="ECO:0007669"/>
    <property type="project" value="InterPro"/>
</dbReference>
<evidence type="ECO:0000256" key="6">
    <source>
        <dbReference type="ARBA" id="ARBA00022825"/>
    </source>
</evidence>